<dbReference type="Gene3D" id="3.90.76.10">
    <property type="entry name" value="Dipeptide-binding Protein, Domain 1"/>
    <property type="match status" value="1"/>
</dbReference>
<evidence type="ECO:0000313" key="6">
    <source>
        <dbReference type="EMBL" id="WCT74797.1"/>
    </source>
</evidence>
<dbReference type="PANTHER" id="PTHR30290">
    <property type="entry name" value="PERIPLASMIC BINDING COMPONENT OF ABC TRANSPORTER"/>
    <property type="match status" value="1"/>
</dbReference>
<evidence type="ECO:0000259" key="5">
    <source>
        <dbReference type="Pfam" id="PF00496"/>
    </source>
</evidence>
<comment type="similarity">
    <text evidence="2">Belongs to the bacterial solute-binding protein 5 family.</text>
</comment>
<keyword evidence="3" id="KW-0813">Transport</keyword>
<gene>
    <name evidence="6" type="ORF">PQ455_06120</name>
</gene>
<dbReference type="InterPro" id="IPR000914">
    <property type="entry name" value="SBP_5_dom"/>
</dbReference>
<evidence type="ECO:0000256" key="4">
    <source>
        <dbReference type="ARBA" id="ARBA00022729"/>
    </source>
</evidence>
<evidence type="ECO:0000256" key="1">
    <source>
        <dbReference type="ARBA" id="ARBA00004418"/>
    </source>
</evidence>
<protein>
    <submittedName>
        <fullName evidence="6">Peptide ABC transporter substrate-binding protein</fullName>
    </submittedName>
</protein>
<evidence type="ECO:0000313" key="7">
    <source>
        <dbReference type="Proteomes" id="UP001220395"/>
    </source>
</evidence>
<dbReference type="Proteomes" id="UP001220395">
    <property type="component" value="Chromosome"/>
</dbReference>
<sequence length="503" mass="54457">MLLLVLTACGHQTGEGRDPAVLVRLADDEAKSLDPQKASDLASIRLAIDQFEGLTRVSAAGLPEPGLASSWSPSADGLSWRFRLRPGQTFSDGTPITAASFAGSFRRLNDPATASPNAALFKSVAAVEAAGDSVVVRLKAPFPALPALLAQPAIAALPLHRIAAAGDGWTNERPLVTSGAYRLDSWTLNDAIRLSRNPRWQGPGRSFATILWRPVADRLTALRIFTAGEADTTADFPSTRYADLQRERPAALHVAPYNGSYYFAFNTRLPPFDDGRVRRALSMVVDRPKIAGRLVGMGTQPAWGLVPPAVAGLPAYRPVWADWSEVRRLAAARALLAQAGYGPRHPLAFDIRYNSDAEHRRISVALASLWKPLGVEARLLNSEASLHFASMRRGDFDIARSGWIGDIDAPENYLAVHRSDAGAVSYSGYDSPAYDTALDAALAEPDPARRRLKMRAAEAILIEDAPILPIDHYVSRALVNPRVGGWIDNPANLHPSRTLWPRG</sequence>
<evidence type="ECO:0000256" key="3">
    <source>
        <dbReference type="ARBA" id="ARBA00022448"/>
    </source>
</evidence>
<dbReference type="PIRSF" id="PIRSF002741">
    <property type="entry name" value="MppA"/>
    <property type="match status" value="1"/>
</dbReference>
<reference evidence="6 7" key="1">
    <citation type="submission" date="2023-02" db="EMBL/GenBank/DDBJ databases">
        <title>Genome sequence of Sphingomonas naphthae.</title>
        <authorList>
            <person name="Kim S."/>
            <person name="Heo J."/>
            <person name="Kwon S.-W."/>
        </authorList>
    </citation>
    <scope>NUCLEOTIDE SEQUENCE [LARGE SCALE GENOMIC DNA]</scope>
    <source>
        <strain evidence="6 7">KACC 18716</strain>
    </source>
</reference>
<dbReference type="SUPFAM" id="SSF53850">
    <property type="entry name" value="Periplasmic binding protein-like II"/>
    <property type="match status" value="1"/>
</dbReference>
<dbReference type="Pfam" id="PF00496">
    <property type="entry name" value="SBP_bac_5"/>
    <property type="match status" value="1"/>
</dbReference>
<dbReference type="InterPro" id="IPR030678">
    <property type="entry name" value="Peptide/Ni-bd"/>
</dbReference>
<dbReference type="Gene3D" id="3.10.105.10">
    <property type="entry name" value="Dipeptide-binding Protein, Domain 3"/>
    <property type="match status" value="1"/>
</dbReference>
<accession>A0ABY7TNJ1</accession>
<dbReference type="PANTHER" id="PTHR30290:SF10">
    <property type="entry name" value="PERIPLASMIC OLIGOPEPTIDE-BINDING PROTEIN-RELATED"/>
    <property type="match status" value="1"/>
</dbReference>
<evidence type="ECO:0000256" key="2">
    <source>
        <dbReference type="ARBA" id="ARBA00005695"/>
    </source>
</evidence>
<keyword evidence="7" id="KW-1185">Reference proteome</keyword>
<dbReference type="RefSeq" id="WP_273690144.1">
    <property type="nucleotide sequence ID" value="NZ_CP117411.1"/>
</dbReference>
<feature type="domain" description="Solute-binding protein family 5" evidence="5">
    <location>
        <begin position="63"/>
        <end position="421"/>
    </location>
</feature>
<comment type="subcellular location">
    <subcellularLocation>
        <location evidence="1">Periplasm</location>
    </subcellularLocation>
</comment>
<dbReference type="EMBL" id="CP117411">
    <property type="protein sequence ID" value="WCT74797.1"/>
    <property type="molecule type" value="Genomic_DNA"/>
</dbReference>
<dbReference type="Gene3D" id="3.40.190.10">
    <property type="entry name" value="Periplasmic binding protein-like II"/>
    <property type="match status" value="1"/>
</dbReference>
<dbReference type="InterPro" id="IPR039424">
    <property type="entry name" value="SBP_5"/>
</dbReference>
<name>A0ABY7TNJ1_9SPHN</name>
<dbReference type="CDD" id="cd08504">
    <property type="entry name" value="PBP2_OppA"/>
    <property type="match status" value="1"/>
</dbReference>
<keyword evidence="4" id="KW-0732">Signal</keyword>
<proteinExistence type="inferred from homology"/>
<organism evidence="6 7">
    <name type="scientific">Sphingomonas naphthae</name>
    <dbReference type="NCBI Taxonomy" id="1813468"/>
    <lineage>
        <taxon>Bacteria</taxon>
        <taxon>Pseudomonadati</taxon>
        <taxon>Pseudomonadota</taxon>
        <taxon>Alphaproteobacteria</taxon>
        <taxon>Sphingomonadales</taxon>
        <taxon>Sphingomonadaceae</taxon>
        <taxon>Sphingomonas</taxon>
    </lineage>
</organism>